<evidence type="ECO:0000313" key="6">
    <source>
        <dbReference type="Proteomes" id="UP000240971"/>
    </source>
</evidence>
<dbReference type="InterPro" id="IPR005467">
    <property type="entry name" value="His_kinase_dom"/>
</dbReference>
<comment type="caution">
    <text evidence="5">The sequence shown here is derived from an EMBL/GenBank/DDBJ whole genome shotgun (WGS) entry which is preliminary data.</text>
</comment>
<keyword evidence="5" id="KW-0808">Transferase</keyword>
<dbReference type="Gene3D" id="3.30.565.10">
    <property type="entry name" value="Histidine kinase-like ATPase, C-terminal domain"/>
    <property type="match status" value="1"/>
</dbReference>
<reference evidence="5 6" key="1">
    <citation type="submission" date="2018-03" db="EMBL/GenBank/DDBJ databases">
        <title>Genomic Encyclopedia of Archaeal and Bacterial Type Strains, Phase II (KMG-II): from individual species to whole genera.</title>
        <authorList>
            <person name="Goeker M."/>
        </authorList>
    </citation>
    <scope>NUCLEOTIDE SEQUENCE [LARGE SCALE GENOMIC DNA]</scope>
    <source>
        <strain evidence="5 6">DSM 24859</strain>
    </source>
</reference>
<dbReference type="EMBL" id="PYAW01000010">
    <property type="protein sequence ID" value="PSL42849.1"/>
    <property type="molecule type" value="Genomic_DNA"/>
</dbReference>
<keyword evidence="5" id="KW-0418">Kinase</keyword>
<dbReference type="Pfam" id="PF02518">
    <property type="entry name" value="HATPase_c"/>
    <property type="match status" value="1"/>
</dbReference>
<keyword evidence="3" id="KW-0597">Phosphoprotein</keyword>
<dbReference type="GO" id="GO:0000155">
    <property type="term" value="F:phosphorelay sensor kinase activity"/>
    <property type="evidence" value="ECO:0007669"/>
    <property type="project" value="TreeGrafter"/>
</dbReference>
<evidence type="ECO:0000259" key="4">
    <source>
        <dbReference type="PROSITE" id="PS50109"/>
    </source>
</evidence>
<dbReference type="PROSITE" id="PS50109">
    <property type="entry name" value="HIS_KIN"/>
    <property type="match status" value="1"/>
</dbReference>
<dbReference type="SUPFAM" id="SSF55874">
    <property type="entry name" value="ATPase domain of HSP90 chaperone/DNA topoisomerase II/histidine kinase"/>
    <property type="match status" value="1"/>
</dbReference>
<dbReference type="SMART" id="SM00387">
    <property type="entry name" value="HATPase_c"/>
    <property type="match status" value="1"/>
</dbReference>
<evidence type="ECO:0000256" key="2">
    <source>
        <dbReference type="ARBA" id="ARBA00012438"/>
    </source>
</evidence>
<name>A0A2P8H9K4_CHINA</name>
<comment type="catalytic activity">
    <reaction evidence="1">
        <text>ATP + protein L-histidine = ADP + protein N-phospho-L-histidine.</text>
        <dbReference type="EC" id="2.7.13.3"/>
    </reaction>
</comment>
<dbReference type="PANTHER" id="PTHR43547">
    <property type="entry name" value="TWO-COMPONENT HISTIDINE KINASE"/>
    <property type="match status" value="1"/>
</dbReference>
<gene>
    <name evidence="5" type="ORF">CLV51_11065</name>
</gene>
<dbReference type="InterPro" id="IPR003594">
    <property type="entry name" value="HATPase_dom"/>
</dbReference>
<dbReference type="InterPro" id="IPR004358">
    <property type="entry name" value="Sig_transdc_His_kin-like_C"/>
</dbReference>
<dbReference type="PRINTS" id="PR00344">
    <property type="entry name" value="BCTRLSENSOR"/>
</dbReference>
<sequence>MDSIDLTRGDDINKWPQWHNQPLKLTLEEIKSPVKVFEDFFFGYDLPTLRDNYKVLHYVLSGHEHLKKDGFIYFLADLEKVIEAAFVINKNSTEFNKPEVEAMERFMAIFSHEMNTQFSGVKSCIEAIENNFVDLPNEISTSNEFYFSTIKAILINGMETLHNLITTVMYREGKLAMTLTKTKFNIAGLLNSIPESFAYQATLSNVKITTNLHSNLPLEIETDRIKFHQVISNLLQNALKHCLPESKIQIECCWKDSLIIKVKNKGSFIPASDRLRIFEPFVQLSPNSTGAGLGLYIAQLYTQLIGGAIFIKSKEDGCTEFIISIPEKNIGLSESKVR</sequence>
<proteinExistence type="predicted"/>
<dbReference type="PANTHER" id="PTHR43547:SF2">
    <property type="entry name" value="HYBRID SIGNAL TRANSDUCTION HISTIDINE KINASE C"/>
    <property type="match status" value="1"/>
</dbReference>
<feature type="domain" description="Histidine kinase" evidence="4">
    <location>
        <begin position="109"/>
        <end position="329"/>
    </location>
</feature>
<evidence type="ECO:0000313" key="5">
    <source>
        <dbReference type="EMBL" id="PSL42849.1"/>
    </source>
</evidence>
<dbReference type="RefSeq" id="WP_106531302.1">
    <property type="nucleotide sequence ID" value="NZ_PYAW01000010.1"/>
</dbReference>
<dbReference type="AlphaFoldDB" id="A0A2P8H9K4"/>
<evidence type="ECO:0000256" key="3">
    <source>
        <dbReference type="ARBA" id="ARBA00022553"/>
    </source>
</evidence>
<protein>
    <recommendedName>
        <fullName evidence="2">histidine kinase</fullName>
        <ecNumber evidence="2">2.7.13.3</ecNumber>
    </recommendedName>
</protein>
<accession>A0A2P8H9K4</accession>
<organism evidence="5 6">
    <name type="scientific">Chitinophaga niastensis</name>
    <dbReference type="NCBI Taxonomy" id="536980"/>
    <lineage>
        <taxon>Bacteria</taxon>
        <taxon>Pseudomonadati</taxon>
        <taxon>Bacteroidota</taxon>
        <taxon>Chitinophagia</taxon>
        <taxon>Chitinophagales</taxon>
        <taxon>Chitinophagaceae</taxon>
        <taxon>Chitinophaga</taxon>
    </lineage>
</organism>
<dbReference type="InterPro" id="IPR036890">
    <property type="entry name" value="HATPase_C_sf"/>
</dbReference>
<dbReference type="Proteomes" id="UP000240971">
    <property type="component" value="Unassembled WGS sequence"/>
</dbReference>
<dbReference type="EC" id="2.7.13.3" evidence="2"/>
<keyword evidence="6" id="KW-1185">Reference proteome</keyword>
<dbReference type="OrthoDB" id="641493at2"/>
<evidence type="ECO:0000256" key="1">
    <source>
        <dbReference type="ARBA" id="ARBA00000085"/>
    </source>
</evidence>